<dbReference type="SUPFAM" id="SSF51126">
    <property type="entry name" value="Pectin lyase-like"/>
    <property type="match status" value="1"/>
</dbReference>
<evidence type="ECO:0000256" key="3">
    <source>
        <dbReference type="ARBA" id="ARBA00006027"/>
    </source>
</evidence>
<comment type="pathway">
    <text evidence="2">Glycan metabolism; pectin degradation; 2-dehydro-3-deoxy-D-gluconate from pectin: step 1/5.</text>
</comment>
<dbReference type="AlphaFoldDB" id="A0A7J6F6J4"/>
<comment type="subcellular location">
    <subcellularLocation>
        <location evidence="1">Secreted</location>
        <location evidence="1">Cell wall</location>
    </subcellularLocation>
</comment>
<feature type="domain" description="Pectinesterase inhibitor" evidence="14">
    <location>
        <begin position="43"/>
        <end position="192"/>
    </location>
</feature>
<feature type="signal peptide" evidence="13">
    <location>
        <begin position="1"/>
        <end position="25"/>
    </location>
</feature>
<evidence type="ECO:0000256" key="1">
    <source>
        <dbReference type="ARBA" id="ARBA00004191"/>
    </source>
</evidence>
<name>A0A7J6F6J4_CANSA</name>
<dbReference type="CDD" id="cd15798">
    <property type="entry name" value="PMEI-like_3"/>
    <property type="match status" value="1"/>
</dbReference>
<evidence type="ECO:0000256" key="4">
    <source>
        <dbReference type="ARBA" id="ARBA00007786"/>
    </source>
</evidence>
<evidence type="ECO:0000256" key="6">
    <source>
        <dbReference type="ARBA" id="ARBA00022512"/>
    </source>
</evidence>
<dbReference type="GO" id="GO:0030599">
    <property type="term" value="F:pectinesterase activity"/>
    <property type="evidence" value="ECO:0007669"/>
    <property type="project" value="UniProtKB-EC"/>
</dbReference>
<dbReference type="SMART" id="SM00856">
    <property type="entry name" value="PMEI"/>
    <property type="match status" value="1"/>
</dbReference>
<dbReference type="GO" id="GO:0004857">
    <property type="term" value="F:enzyme inhibitor activity"/>
    <property type="evidence" value="ECO:0007669"/>
    <property type="project" value="InterPro"/>
</dbReference>
<dbReference type="FunFam" id="1.20.140.40:FF:000021">
    <property type="entry name" value="Probable pectinesterase/pectinesterase inhibitor 51"/>
    <property type="match status" value="1"/>
</dbReference>
<evidence type="ECO:0000259" key="14">
    <source>
        <dbReference type="SMART" id="SM00856"/>
    </source>
</evidence>
<feature type="chain" id="PRO_5029629647" description="pectinesterase" evidence="13">
    <location>
        <begin position="26"/>
        <end position="550"/>
    </location>
</feature>
<comment type="caution">
    <text evidence="15">The sequence shown here is derived from an EMBL/GenBank/DDBJ whole genome shotgun (WGS) entry which is preliminary data.</text>
</comment>
<comment type="function">
    <text evidence="12">Acts in the modification of cell walls via demethylesterification of cell wall pectin.</text>
</comment>
<keyword evidence="6" id="KW-0134">Cell wall</keyword>
<evidence type="ECO:0000256" key="10">
    <source>
        <dbReference type="ARBA" id="ARBA00023180"/>
    </source>
</evidence>
<comment type="catalytic activity">
    <reaction evidence="11">
        <text>[(1-&gt;4)-alpha-D-galacturonosyl methyl ester](n) + n H2O = [(1-&gt;4)-alpha-D-galacturonosyl](n) + n methanol + n H(+)</text>
        <dbReference type="Rhea" id="RHEA:22380"/>
        <dbReference type="Rhea" id="RHEA-COMP:14570"/>
        <dbReference type="Rhea" id="RHEA-COMP:14573"/>
        <dbReference type="ChEBI" id="CHEBI:15377"/>
        <dbReference type="ChEBI" id="CHEBI:15378"/>
        <dbReference type="ChEBI" id="CHEBI:17790"/>
        <dbReference type="ChEBI" id="CHEBI:140522"/>
        <dbReference type="ChEBI" id="CHEBI:140523"/>
        <dbReference type="EC" id="3.1.1.11"/>
    </reaction>
</comment>
<dbReference type="Gene3D" id="2.160.20.10">
    <property type="entry name" value="Single-stranded right-handed beta-helix, Pectin lyase-like"/>
    <property type="match status" value="1"/>
</dbReference>
<evidence type="ECO:0000256" key="12">
    <source>
        <dbReference type="ARBA" id="ARBA00057335"/>
    </source>
</evidence>
<keyword evidence="8" id="KW-0063">Aspartyl esterase</keyword>
<proteinExistence type="inferred from homology"/>
<evidence type="ECO:0000313" key="15">
    <source>
        <dbReference type="EMBL" id="KAF4366321.1"/>
    </source>
</evidence>
<accession>A0A7J6F6J4</accession>
<evidence type="ECO:0000256" key="5">
    <source>
        <dbReference type="ARBA" id="ARBA00013229"/>
    </source>
</evidence>
<dbReference type="InterPro" id="IPR035513">
    <property type="entry name" value="Invertase/methylesterase_inhib"/>
</dbReference>
<sequence length="550" mass="60654">MATFIIMSSFNRIFLSILFLSYSSANNEPPLQTPTPAPSPGATPSPLIQQACKATRFPQTCQTTLTKLGGLGPKATPVEVIQAAIKVSSDNLHIANSMIEHIAKSSSDSFNRTRASKNCLEFLRYSDYRTSMANAAVPSGKTKDARAWMSAALLYQYDCWSALKYTNDTQLVNQTMSFLNSLTEQSSNALSMMASYDNFGDDMSTWAPPKTERDGFWEKGSDGGSEIGSRGGFPSKLTVDVTVCKDGRNGCYKTVQEAVNAAPSEGNKRFVIRIMAGVYEETVRVPLEKKNVVFLGDGIGKTVITGSLNFGMQGVTTYDSATVGVLGDGFMAKGITFQNKGGPDAHQAVAFRSDSDHSVIENCEFLGNQDTLYAHSLRQFYKSCRIQGNVDFIFGNSASFFQDSEILIAPRQADPEKGEKNAVTAHGRKDPAQFTGFVFQNCSINGTKEYMELYKSNPKVHKNFLGRPWKEYSRTIFMGCNMEALITPEGWLEWDNNVGLETLFYGEFENTGPGSNLSQRVPWSSRIPVEHINTYSVQNFIQGHDWIPTN</sequence>
<dbReference type="UniPathway" id="UPA00545">
    <property type="reaction ID" value="UER00823"/>
</dbReference>
<dbReference type="NCBIfam" id="TIGR01614">
    <property type="entry name" value="PME_inhib"/>
    <property type="match status" value="1"/>
</dbReference>
<comment type="similarity">
    <text evidence="4">In the C-terminal section; belongs to the pectinesterase family.</text>
</comment>
<evidence type="ECO:0000256" key="2">
    <source>
        <dbReference type="ARBA" id="ARBA00005184"/>
    </source>
</evidence>
<dbReference type="FunFam" id="2.160.20.10:FF:000001">
    <property type="entry name" value="Pectinesterase"/>
    <property type="match status" value="1"/>
</dbReference>
<reference evidence="15 16" key="1">
    <citation type="journal article" date="2020" name="bioRxiv">
        <title>Sequence and annotation of 42 cannabis genomes reveals extensive copy number variation in cannabinoid synthesis and pathogen resistance genes.</title>
        <authorList>
            <person name="Mckernan K.J."/>
            <person name="Helbert Y."/>
            <person name="Kane L.T."/>
            <person name="Ebling H."/>
            <person name="Zhang L."/>
            <person name="Liu B."/>
            <person name="Eaton Z."/>
            <person name="Mclaughlin S."/>
            <person name="Kingan S."/>
            <person name="Baybayan P."/>
            <person name="Concepcion G."/>
            <person name="Jordan M."/>
            <person name="Riva A."/>
            <person name="Barbazuk W."/>
            <person name="Harkins T."/>
        </authorList>
    </citation>
    <scope>NUCLEOTIDE SEQUENCE [LARGE SCALE GENOMIC DNA]</scope>
    <source>
        <strain evidence="16">cv. Jamaican Lion 4</strain>
        <tissue evidence="15">Leaf</tissue>
    </source>
</reference>
<keyword evidence="10" id="KW-0325">Glycoprotein</keyword>
<evidence type="ECO:0000256" key="9">
    <source>
        <dbReference type="ARBA" id="ARBA00023157"/>
    </source>
</evidence>
<evidence type="ECO:0000256" key="13">
    <source>
        <dbReference type="SAM" id="SignalP"/>
    </source>
</evidence>
<dbReference type="Pfam" id="PF04043">
    <property type="entry name" value="PMEI"/>
    <property type="match status" value="1"/>
</dbReference>
<protein>
    <recommendedName>
        <fullName evidence="5">pectinesterase</fullName>
        <ecNumber evidence="5">3.1.1.11</ecNumber>
    </recommendedName>
</protein>
<dbReference type="InterPro" id="IPR011050">
    <property type="entry name" value="Pectin_lyase_fold/virulence"/>
</dbReference>
<dbReference type="GO" id="GO:0042545">
    <property type="term" value="P:cell wall modification"/>
    <property type="evidence" value="ECO:0007669"/>
    <property type="project" value="InterPro"/>
</dbReference>
<dbReference type="PANTHER" id="PTHR31707">
    <property type="entry name" value="PECTINESTERASE"/>
    <property type="match status" value="1"/>
</dbReference>
<dbReference type="SUPFAM" id="SSF101148">
    <property type="entry name" value="Plant invertase/pectin methylesterase inhibitor"/>
    <property type="match status" value="1"/>
</dbReference>
<comment type="similarity">
    <text evidence="3">In the N-terminal section; belongs to the PMEI family.</text>
</comment>
<organism evidence="15 16">
    <name type="scientific">Cannabis sativa</name>
    <name type="common">Hemp</name>
    <name type="synonym">Marijuana</name>
    <dbReference type="NCBI Taxonomy" id="3483"/>
    <lineage>
        <taxon>Eukaryota</taxon>
        <taxon>Viridiplantae</taxon>
        <taxon>Streptophyta</taxon>
        <taxon>Embryophyta</taxon>
        <taxon>Tracheophyta</taxon>
        <taxon>Spermatophyta</taxon>
        <taxon>Magnoliopsida</taxon>
        <taxon>eudicotyledons</taxon>
        <taxon>Gunneridae</taxon>
        <taxon>Pentapetalae</taxon>
        <taxon>rosids</taxon>
        <taxon>fabids</taxon>
        <taxon>Rosales</taxon>
        <taxon>Cannabaceae</taxon>
        <taxon>Cannabis</taxon>
    </lineage>
</organism>
<dbReference type="EC" id="3.1.1.11" evidence="5"/>
<keyword evidence="6" id="KW-0964">Secreted</keyword>
<dbReference type="InterPro" id="IPR012334">
    <property type="entry name" value="Pectin_lyas_fold"/>
</dbReference>
<keyword evidence="9" id="KW-1015">Disulfide bond</keyword>
<evidence type="ECO:0000256" key="7">
    <source>
        <dbReference type="ARBA" id="ARBA00022801"/>
    </source>
</evidence>
<evidence type="ECO:0000256" key="11">
    <source>
        <dbReference type="ARBA" id="ARBA00047928"/>
    </source>
</evidence>
<keyword evidence="13" id="KW-0732">Signal</keyword>
<evidence type="ECO:0000313" key="16">
    <source>
        <dbReference type="Proteomes" id="UP000525078"/>
    </source>
</evidence>
<dbReference type="Proteomes" id="UP000525078">
    <property type="component" value="Unassembled WGS sequence"/>
</dbReference>
<gene>
    <name evidence="15" type="ORF">F8388_017475</name>
</gene>
<evidence type="ECO:0000256" key="8">
    <source>
        <dbReference type="ARBA" id="ARBA00023085"/>
    </source>
</evidence>
<dbReference type="InterPro" id="IPR000070">
    <property type="entry name" value="Pectinesterase_cat"/>
</dbReference>
<dbReference type="Pfam" id="PF01095">
    <property type="entry name" value="Pectinesterase"/>
    <property type="match status" value="1"/>
</dbReference>
<dbReference type="EMBL" id="JAATIP010000152">
    <property type="protein sequence ID" value="KAF4366321.1"/>
    <property type="molecule type" value="Genomic_DNA"/>
</dbReference>
<keyword evidence="7" id="KW-0378">Hydrolase</keyword>
<dbReference type="GO" id="GO:0045490">
    <property type="term" value="P:pectin catabolic process"/>
    <property type="evidence" value="ECO:0007669"/>
    <property type="project" value="UniProtKB-UniPathway"/>
</dbReference>
<dbReference type="InterPro" id="IPR006501">
    <property type="entry name" value="Pectinesterase_inhib_dom"/>
</dbReference>
<dbReference type="Gene3D" id="1.20.140.40">
    <property type="entry name" value="Invertase/pectin methylesterase inhibitor family protein"/>
    <property type="match status" value="1"/>
</dbReference>